<sequence>MKRRPLPDKPWVDIAIDFFGPLPSGDYLLVVIDYFSRYKEIEVMRKITASETAERLEKIFIRLGYPKTITLDNGRQFVSTEFENYCKARGIVLNKTTPYWPQENGLVERQNRSLVKRLKISQAENSDWKTDLGKYILMYYATPHSTTGKTPSELMFGRTIRSKIPSLQDISTSPAVGSTDFRDRDQMKKEEGKIAEDQRRKAKHSEIEVGDKVLLKNNLPTNKLSSNFNPTHMKVLDKRGARVTLEDTESGKICERNSSHKKKFEQSECGRTHTQPSVQEIQIEQSRPDHLIIHHRPNRTCFIWYHRQKQISRTPHR</sequence>
<feature type="domain" description="Integrase catalytic" evidence="2">
    <location>
        <begin position="6"/>
        <end position="159"/>
    </location>
</feature>
<name>A0AAG5D2V5_ANOAO</name>
<dbReference type="Pfam" id="PF00665">
    <property type="entry name" value="rve"/>
    <property type="match status" value="1"/>
</dbReference>
<dbReference type="SUPFAM" id="SSF53098">
    <property type="entry name" value="Ribonuclease H-like"/>
    <property type="match status" value="1"/>
</dbReference>
<dbReference type="EnsemblMetazoa" id="ENSAATROPT005366">
    <property type="protein sequence ID" value="ENSAATROPP004963"/>
    <property type="gene ID" value="ENSAATROPG004316"/>
</dbReference>
<keyword evidence="4" id="KW-1185">Reference proteome</keyword>
<proteinExistence type="predicted"/>
<dbReference type="GO" id="GO:0015074">
    <property type="term" value="P:DNA integration"/>
    <property type="evidence" value="ECO:0007669"/>
    <property type="project" value="InterPro"/>
</dbReference>
<dbReference type="PANTHER" id="PTHR37984:SF11">
    <property type="entry name" value="INTEGRASE CATALYTIC DOMAIN-CONTAINING PROTEIN"/>
    <property type="match status" value="1"/>
</dbReference>
<reference evidence="3" key="1">
    <citation type="submission" date="2024-04" db="UniProtKB">
        <authorList>
            <consortium name="EnsemblMetazoa"/>
        </authorList>
    </citation>
    <scope>IDENTIFICATION</scope>
    <source>
        <strain evidence="3">EBRO</strain>
    </source>
</reference>
<dbReference type="AlphaFoldDB" id="A0AAG5D2V5"/>
<feature type="region of interest" description="Disordered" evidence="1">
    <location>
        <begin position="169"/>
        <end position="205"/>
    </location>
</feature>
<feature type="compositionally biased region" description="Basic and acidic residues" evidence="1">
    <location>
        <begin position="180"/>
        <end position="205"/>
    </location>
</feature>
<dbReference type="InterPro" id="IPR012337">
    <property type="entry name" value="RNaseH-like_sf"/>
</dbReference>
<dbReference type="InterPro" id="IPR001584">
    <property type="entry name" value="Integrase_cat-core"/>
</dbReference>
<evidence type="ECO:0000259" key="2">
    <source>
        <dbReference type="PROSITE" id="PS50994"/>
    </source>
</evidence>
<evidence type="ECO:0000313" key="3">
    <source>
        <dbReference type="EnsemblMetazoa" id="ENSAATROPP004963"/>
    </source>
</evidence>
<dbReference type="FunFam" id="3.30.420.10:FF:000063">
    <property type="entry name" value="Retrovirus-related Pol polyprotein from transposon 297-like Protein"/>
    <property type="match status" value="1"/>
</dbReference>
<dbReference type="GO" id="GO:0003676">
    <property type="term" value="F:nucleic acid binding"/>
    <property type="evidence" value="ECO:0007669"/>
    <property type="project" value="InterPro"/>
</dbReference>
<organism evidence="3 4">
    <name type="scientific">Anopheles atroparvus</name>
    <name type="common">European mosquito</name>
    <dbReference type="NCBI Taxonomy" id="41427"/>
    <lineage>
        <taxon>Eukaryota</taxon>
        <taxon>Metazoa</taxon>
        <taxon>Ecdysozoa</taxon>
        <taxon>Arthropoda</taxon>
        <taxon>Hexapoda</taxon>
        <taxon>Insecta</taxon>
        <taxon>Pterygota</taxon>
        <taxon>Neoptera</taxon>
        <taxon>Endopterygota</taxon>
        <taxon>Diptera</taxon>
        <taxon>Nematocera</taxon>
        <taxon>Culicoidea</taxon>
        <taxon>Culicidae</taxon>
        <taxon>Anophelinae</taxon>
        <taxon>Anopheles</taxon>
    </lineage>
</organism>
<evidence type="ECO:0000256" key="1">
    <source>
        <dbReference type="SAM" id="MobiDB-lite"/>
    </source>
</evidence>
<evidence type="ECO:0000313" key="4">
    <source>
        <dbReference type="Proteomes" id="UP000075880"/>
    </source>
</evidence>
<dbReference type="InterPro" id="IPR050951">
    <property type="entry name" value="Retrovirus_Pol_polyprotein"/>
</dbReference>
<dbReference type="InterPro" id="IPR036397">
    <property type="entry name" value="RNaseH_sf"/>
</dbReference>
<dbReference type="PANTHER" id="PTHR37984">
    <property type="entry name" value="PROTEIN CBG26694"/>
    <property type="match status" value="1"/>
</dbReference>
<dbReference type="Proteomes" id="UP000075880">
    <property type="component" value="Unassembled WGS sequence"/>
</dbReference>
<accession>A0AAG5D2V5</accession>
<dbReference type="Gene3D" id="3.30.420.10">
    <property type="entry name" value="Ribonuclease H-like superfamily/Ribonuclease H"/>
    <property type="match status" value="1"/>
</dbReference>
<dbReference type="PROSITE" id="PS50994">
    <property type="entry name" value="INTEGRASE"/>
    <property type="match status" value="1"/>
</dbReference>
<protein>
    <recommendedName>
        <fullName evidence="2">Integrase catalytic domain-containing protein</fullName>
    </recommendedName>
</protein>